<dbReference type="InterPro" id="IPR011060">
    <property type="entry name" value="RibuloseP-bd_barrel"/>
</dbReference>
<sequence>MNAESVEILPTCVPQGAADLAACARAIRPFSSEIHIDITDGIFAPSLTWPYAKQGEFGDFDLSGAAELVKEVHLMVEEPRKIGIQFAKAGAFRILGHVEAFQSEEDAHGALDAWKRSGAREVGLGILMDTPLEVLEHHLLIVDVVHMMSIARIGTQGIPFDPRSIERIAEFHERHPEILISVDGGVAGSNIADLVRAGARRFGVGSAIAKAADPRKAFHALQTLAENATL</sequence>
<evidence type="ECO:0000256" key="2">
    <source>
        <dbReference type="ARBA" id="ARBA00023235"/>
    </source>
</evidence>
<gene>
    <name evidence="3" type="ORF">UY98_C0001G0002</name>
</gene>
<comment type="caution">
    <text evidence="3">The sequence shown here is derived from an EMBL/GenBank/DDBJ whole genome shotgun (WGS) entry which is preliminary data.</text>
</comment>
<protein>
    <submittedName>
        <fullName evidence="3">Ribulose-phosphate 3-epimerase</fullName>
    </submittedName>
</protein>
<dbReference type="PANTHER" id="PTHR11749">
    <property type="entry name" value="RIBULOSE-5-PHOSPHATE-3-EPIMERASE"/>
    <property type="match status" value="1"/>
</dbReference>
<dbReference type="InterPro" id="IPR013785">
    <property type="entry name" value="Aldolase_TIM"/>
</dbReference>
<name>A0A0G1YXQ1_9BACT</name>
<reference evidence="3 4" key="1">
    <citation type="journal article" date="2015" name="Nature">
        <title>rRNA introns, odd ribosomes, and small enigmatic genomes across a large radiation of phyla.</title>
        <authorList>
            <person name="Brown C.T."/>
            <person name="Hug L.A."/>
            <person name="Thomas B.C."/>
            <person name="Sharon I."/>
            <person name="Castelle C.J."/>
            <person name="Singh A."/>
            <person name="Wilkins M.J."/>
            <person name="Williams K.H."/>
            <person name="Banfield J.F."/>
        </authorList>
    </citation>
    <scope>NUCLEOTIDE SEQUENCE [LARGE SCALE GENOMIC DNA]</scope>
</reference>
<dbReference type="Proteomes" id="UP000034789">
    <property type="component" value="Unassembled WGS sequence"/>
</dbReference>
<dbReference type="SUPFAM" id="SSF51366">
    <property type="entry name" value="Ribulose-phoshate binding barrel"/>
    <property type="match status" value="1"/>
</dbReference>
<dbReference type="GO" id="GO:0016857">
    <property type="term" value="F:racemase and epimerase activity, acting on carbohydrates and derivatives"/>
    <property type="evidence" value="ECO:0007669"/>
    <property type="project" value="InterPro"/>
</dbReference>
<evidence type="ECO:0000256" key="1">
    <source>
        <dbReference type="ARBA" id="ARBA00022723"/>
    </source>
</evidence>
<accession>A0A0G1YXQ1</accession>
<proteinExistence type="predicted"/>
<dbReference type="InterPro" id="IPR000056">
    <property type="entry name" value="Ribul_P_3_epim-like"/>
</dbReference>
<dbReference type="GO" id="GO:0046872">
    <property type="term" value="F:metal ion binding"/>
    <property type="evidence" value="ECO:0007669"/>
    <property type="project" value="UniProtKB-KW"/>
</dbReference>
<organism evidence="3 4">
    <name type="scientific">Candidatus Kaiserbacteria bacterium GW2011_GWA2_58_9</name>
    <dbReference type="NCBI Taxonomy" id="1618672"/>
    <lineage>
        <taxon>Bacteria</taxon>
        <taxon>Candidatus Kaiseribacteriota</taxon>
    </lineage>
</organism>
<keyword evidence="1" id="KW-0479">Metal-binding</keyword>
<dbReference type="AlphaFoldDB" id="A0A0G1YXQ1"/>
<keyword evidence="2" id="KW-0413">Isomerase</keyword>
<evidence type="ECO:0000313" key="3">
    <source>
        <dbReference type="EMBL" id="KKW47955.1"/>
    </source>
</evidence>
<dbReference type="EMBL" id="LCSD01000001">
    <property type="protein sequence ID" value="KKW47955.1"/>
    <property type="molecule type" value="Genomic_DNA"/>
</dbReference>
<dbReference type="Gene3D" id="3.20.20.70">
    <property type="entry name" value="Aldolase class I"/>
    <property type="match status" value="1"/>
</dbReference>
<dbReference type="GO" id="GO:0005975">
    <property type="term" value="P:carbohydrate metabolic process"/>
    <property type="evidence" value="ECO:0007669"/>
    <property type="project" value="InterPro"/>
</dbReference>
<evidence type="ECO:0000313" key="4">
    <source>
        <dbReference type="Proteomes" id="UP000034789"/>
    </source>
</evidence>
<dbReference type="Pfam" id="PF00834">
    <property type="entry name" value="Ribul_P_3_epim"/>
    <property type="match status" value="1"/>
</dbReference>